<accession>A0ABR6NJQ7</accession>
<dbReference type="PANTHER" id="PTHR23416">
    <property type="entry name" value="SIALIC ACID SYNTHASE-RELATED"/>
    <property type="match status" value="1"/>
</dbReference>
<dbReference type="Pfam" id="PF00132">
    <property type="entry name" value="Hexapep"/>
    <property type="match status" value="1"/>
</dbReference>
<keyword evidence="2" id="KW-0808">Transferase</keyword>
<keyword evidence="4" id="KW-0012">Acyltransferase</keyword>
<reference evidence="5 6" key="1">
    <citation type="submission" date="2020-08" db="EMBL/GenBank/DDBJ databases">
        <title>Exploring microbial biodiversity for novel pathways involved in the catabolism of aromatic compounds derived from lignin.</title>
        <authorList>
            <person name="Elkins J."/>
        </authorList>
    </citation>
    <scope>NUCLEOTIDE SEQUENCE [LARGE SCALE GENOMIC DNA]</scope>
    <source>
        <strain evidence="5 6">B1D3A</strain>
    </source>
</reference>
<dbReference type="PROSITE" id="PS00101">
    <property type="entry name" value="HEXAPEP_TRANSFERASES"/>
    <property type="match status" value="1"/>
</dbReference>
<dbReference type="InterPro" id="IPR001451">
    <property type="entry name" value="Hexapep"/>
</dbReference>
<organism evidence="5 6">
    <name type="scientific">Sphingobium lignivorans</name>
    <dbReference type="NCBI Taxonomy" id="2735886"/>
    <lineage>
        <taxon>Bacteria</taxon>
        <taxon>Pseudomonadati</taxon>
        <taxon>Pseudomonadota</taxon>
        <taxon>Alphaproteobacteria</taxon>
        <taxon>Sphingomonadales</taxon>
        <taxon>Sphingomonadaceae</taxon>
        <taxon>Sphingobium</taxon>
    </lineage>
</organism>
<name>A0ABR6NJQ7_9SPHN</name>
<evidence type="ECO:0000256" key="3">
    <source>
        <dbReference type="ARBA" id="ARBA00022737"/>
    </source>
</evidence>
<gene>
    <name evidence="5" type="ORF">HNP60_003487</name>
</gene>
<evidence type="ECO:0000256" key="2">
    <source>
        <dbReference type="ARBA" id="ARBA00022679"/>
    </source>
</evidence>
<comment type="similarity">
    <text evidence="1">Belongs to the transferase hexapeptide repeat family.</text>
</comment>
<dbReference type="InterPro" id="IPR011004">
    <property type="entry name" value="Trimer_LpxA-like_sf"/>
</dbReference>
<dbReference type="SUPFAM" id="SSF51161">
    <property type="entry name" value="Trimeric LpxA-like enzymes"/>
    <property type="match status" value="1"/>
</dbReference>
<dbReference type="EMBL" id="JACHKA010000001">
    <property type="protein sequence ID" value="MBB5987513.1"/>
    <property type="molecule type" value="Genomic_DNA"/>
</dbReference>
<comment type="caution">
    <text evidence="5">The sequence shown here is derived from an EMBL/GenBank/DDBJ whole genome shotgun (WGS) entry which is preliminary data.</text>
</comment>
<dbReference type="InterPro" id="IPR051159">
    <property type="entry name" value="Hexapeptide_acetyltransf"/>
</dbReference>
<dbReference type="Gene3D" id="2.160.10.10">
    <property type="entry name" value="Hexapeptide repeat proteins"/>
    <property type="match status" value="1"/>
</dbReference>
<keyword evidence="6" id="KW-1185">Reference proteome</keyword>
<dbReference type="RefSeq" id="WP_184156074.1">
    <property type="nucleotide sequence ID" value="NZ_JACHKA010000001.1"/>
</dbReference>
<sequence>MWGRLMLHWGQHKLKRANVLCEGRIDLRGKPVDVRNEGSITLGEGVRIFGTLDAVGLIAAKGGAIKVGKRVLLNTGVRIYAESAVTIGDHCLIGNNSVLCDANFHAVHEGSAASVRPITLGRNVWLARGVVVLPGVSIGDHAVIAAGSVVDRDVPAKQLWRGNPATYVKDVRASDSFVRR</sequence>
<dbReference type="CDD" id="cd04647">
    <property type="entry name" value="LbH_MAT_like"/>
    <property type="match status" value="1"/>
</dbReference>
<dbReference type="PANTHER" id="PTHR23416:SF23">
    <property type="entry name" value="ACETYLTRANSFERASE C18B11.09C-RELATED"/>
    <property type="match status" value="1"/>
</dbReference>
<dbReference type="Proteomes" id="UP001138540">
    <property type="component" value="Unassembled WGS sequence"/>
</dbReference>
<proteinExistence type="inferred from homology"/>
<evidence type="ECO:0000313" key="6">
    <source>
        <dbReference type="Proteomes" id="UP001138540"/>
    </source>
</evidence>
<protein>
    <submittedName>
        <fullName evidence="5">Acetyltransferase-like isoleucine patch superfamily enzyme</fullName>
    </submittedName>
</protein>
<keyword evidence="3" id="KW-0677">Repeat</keyword>
<evidence type="ECO:0000256" key="4">
    <source>
        <dbReference type="ARBA" id="ARBA00023315"/>
    </source>
</evidence>
<dbReference type="InterPro" id="IPR018357">
    <property type="entry name" value="Hexapep_transf_CS"/>
</dbReference>
<dbReference type="Pfam" id="PF14602">
    <property type="entry name" value="Hexapep_2"/>
    <property type="match status" value="1"/>
</dbReference>
<evidence type="ECO:0000313" key="5">
    <source>
        <dbReference type="EMBL" id="MBB5987513.1"/>
    </source>
</evidence>
<evidence type="ECO:0000256" key="1">
    <source>
        <dbReference type="ARBA" id="ARBA00007274"/>
    </source>
</evidence>